<gene>
    <name evidence="7" type="ORF">G5714_006272</name>
</gene>
<evidence type="ECO:0000256" key="2">
    <source>
        <dbReference type="ARBA" id="ARBA00023054"/>
    </source>
</evidence>
<protein>
    <recommendedName>
        <fullName evidence="6">Calponin-homology (CH) domain-containing protein</fullName>
    </recommendedName>
</protein>
<dbReference type="PANTHER" id="PTHR23167">
    <property type="entry name" value="CALPONIN HOMOLOGY DOMAIN-CONTAINING PROTEIN DDB_G0272472-RELATED"/>
    <property type="match status" value="1"/>
</dbReference>
<dbReference type="SUPFAM" id="SSF47576">
    <property type="entry name" value="Calponin-homology domain, CH-domain"/>
    <property type="match status" value="1"/>
</dbReference>
<name>A0A7J6D3F6_9TELE</name>
<dbReference type="PROSITE" id="PS50021">
    <property type="entry name" value="CH"/>
    <property type="match status" value="1"/>
</dbReference>
<feature type="compositionally biased region" description="Polar residues" evidence="5">
    <location>
        <begin position="682"/>
        <end position="704"/>
    </location>
</feature>
<dbReference type="AlphaFoldDB" id="A0A7J6D3F6"/>
<feature type="domain" description="Calponin-homology (CH)" evidence="6">
    <location>
        <begin position="799"/>
        <end position="902"/>
    </location>
</feature>
<organism evidence="7 8">
    <name type="scientific">Onychostoma macrolepis</name>
    <dbReference type="NCBI Taxonomy" id="369639"/>
    <lineage>
        <taxon>Eukaryota</taxon>
        <taxon>Metazoa</taxon>
        <taxon>Chordata</taxon>
        <taxon>Craniata</taxon>
        <taxon>Vertebrata</taxon>
        <taxon>Euteleostomi</taxon>
        <taxon>Actinopterygii</taxon>
        <taxon>Neopterygii</taxon>
        <taxon>Teleostei</taxon>
        <taxon>Ostariophysi</taxon>
        <taxon>Cypriniformes</taxon>
        <taxon>Cyprinidae</taxon>
        <taxon>Acrossocheilinae</taxon>
        <taxon>Onychostoma</taxon>
    </lineage>
</organism>
<sequence>MSEKMSEKRYSSMDESSLRNLLDKTIDMDERRLIRTAIRELRRCEIEEMEAALTSKRFRRAHQSRHEDKENQCCPDLTASLDMLSGKIHAINNIEELTGLLQSTSEYEERKLIRAAIRRLRDEEIRGALEKVQTAGQRTERRQNPQNCFDLQDGQEKIKAEALISQSERIENRREASNPDMVLELDPLVREKVSCPLTQRIQCDHGSPSSEVIPSYRERSDSGESNDSSFHQRKRLNSSASDRSHDSLSTAEPPLRDQSSRSGPTGEEVRAAVNSEAPQMDRDLKKLDNSVETTHFQSTAGSQACTLNETSTRAEDISAQKITSGGDALLTSLTNGKDTDFKNKASFSGPVIRANSVRDRMRKFTEPVTNARKISHGSSHSTNTVSAESSWDTSSFSSSISKKERNVTENMLAQPKLFSSQSHTAVGGSHGRTENVSRVCGGSEEVQTPEGEASSGTHDTRGEPESNMKTFLSIEIKDGRNPTSHSSLSSSSTAVNMSPRIITSAAPQRTELTFGLRAMPFKVTSSSLSSGSSVKMETEPISVVGESVNEASRDVPVLPNGSSMTSIKNEVQSDKLTSEKLQEIEDEEILDKMLDDCKDFEERKMIRTAMRELRKKKRDQREKERDLRLQELRQQREEKSQKARVGADNSEVVMKKIERSTDGSTISHVTNRVSHSDDSGRTSRSTIMESSYVQKTDKGTVQTKSYSYSSTTSTRKVGSVFDREDNTSRSSSRTSALDRRQAERSELMRAQTLPKTSAAQARKAMIEKLENTGGSGGNSAITQVNKVQRSTSFGVPNANSIKQMLLDWCRSKTRSYENVDIQNFSSSWSDGMAFCALVHNFFPEAFDYSSLSPANRRQNFEVAFSTAEKLADCPQLLDVEDMVRMREPDWKVKTQSKRAYANCMPLLEVEDMMIMGKKPDSKCVFTYVQSLVNHLRKHEMMMARAKQTTGF</sequence>
<feature type="coiled-coil region" evidence="4">
    <location>
        <begin position="603"/>
        <end position="630"/>
    </location>
</feature>
<dbReference type="InterPro" id="IPR036872">
    <property type="entry name" value="CH_dom_sf"/>
</dbReference>
<feature type="region of interest" description="Disordered" evidence="5">
    <location>
        <begin position="657"/>
        <end position="746"/>
    </location>
</feature>
<reference evidence="7 8" key="1">
    <citation type="submission" date="2020-04" db="EMBL/GenBank/DDBJ databases">
        <title>Chromosome-level genome assembly of a cyprinid fish Onychostoma macrolepis by integration of Nanopore Sequencing, Bionano and Hi-C technology.</title>
        <authorList>
            <person name="Wang D."/>
        </authorList>
    </citation>
    <scope>NUCLEOTIDE SEQUENCE [LARGE SCALE GENOMIC DNA]</scope>
    <source>
        <strain evidence="7">SWU-2019</strain>
        <tissue evidence="7">Muscle</tissue>
    </source>
</reference>
<feature type="compositionally biased region" description="Polar residues" evidence="5">
    <location>
        <begin position="662"/>
        <end position="673"/>
    </location>
</feature>
<accession>A0A7J6D3F6</accession>
<feature type="region of interest" description="Disordered" evidence="5">
    <location>
        <begin position="633"/>
        <end position="652"/>
    </location>
</feature>
<feature type="region of interest" description="Disordered" evidence="5">
    <location>
        <begin position="200"/>
        <end position="280"/>
    </location>
</feature>
<feature type="compositionally biased region" description="Low complexity" evidence="5">
    <location>
        <begin position="386"/>
        <end position="400"/>
    </location>
</feature>
<feature type="compositionally biased region" description="Low complexity" evidence="5">
    <location>
        <begin position="705"/>
        <end position="714"/>
    </location>
</feature>
<evidence type="ECO:0000256" key="5">
    <source>
        <dbReference type="SAM" id="MobiDB-lite"/>
    </source>
</evidence>
<evidence type="ECO:0000256" key="3">
    <source>
        <dbReference type="ARBA" id="ARBA00061655"/>
    </source>
</evidence>
<dbReference type="InterPro" id="IPR001715">
    <property type="entry name" value="CH_dom"/>
</dbReference>
<feature type="region of interest" description="Disordered" evidence="5">
    <location>
        <begin position="373"/>
        <end position="467"/>
    </location>
</feature>
<dbReference type="InterPro" id="IPR022189">
    <property type="entry name" value="SMTN"/>
</dbReference>
<keyword evidence="1" id="KW-0597">Phosphoprotein</keyword>
<dbReference type="Proteomes" id="UP000579812">
    <property type="component" value="Unassembled WGS sequence"/>
</dbReference>
<evidence type="ECO:0000256" key="4">
    <source>
        <dbReference type="SAM" id="Coils"/>
    </source>
</evidence>
<keyword evidence="2 4" id="KW-0175">Coiled coil</keyword>
<dbReference type="EMBL" id="JAAMOB010000005">
    <property type="protein sequence ID" value="KAF4113727.1"/>
    <property type="molecule type" value="Genomic_DNA"/>
</dbReference>
<proteinExistence type="inferred from homology"/>
<comment type="caution">
    <text evidence="7">The sequence shown here is derived from an EMBL/GenBank/DDBJ whole genome shotgun (WGS) entry which is preliminary data.</text>
</comment>
<feature type="compositionally biased region" description="Basic and acidic residues" evidence="5">
    <location>
        <begin position="736"/>
        <end position="746"/>
    </location>
</feature>
<evidence type="ECO:0000259" key="6">
    <source>
        <dbReference type="PROSITE" id="PS50021"/>
    </source>
</evidence>
<dbReference type="PANTHER" id="PTHR23167:SF52">
    <property type="entry name" value="SMOOTHELIN"/>
    <property type="match status" value="1"/>
</dbReference>
<comment type="similarity">
    <text evidence="3">Belongs to the smoothelin family.</text>
</comment>
<feature type="compositionally biased region" description="Polar residues" evidence="5">
    <location>
        <begin position="376"/>
        <end position="385"/>
    </location>
</feature>
<dbReference type="InterPro" id="IPR050540">
    <property type="entry name" value="F-actin_Monoox_Mical"/>
</dbReference>
<evidence type="ECO:0000256" key="1">
    <source>
        <dbReference type="ARBA" id="ARBA00022553"/>
    </source>
</evidence>
<dbReference type="Gene3D" id="1.10.418.10">
    <property type="entry name" value="Calponin-like domain"/>
    <property type="match status" value="1"/>
</dbReference>
<dbReference type="Pfam" id="PF00307">
    <property type="entry name" value="CH"/>
    <property type="match status" value="1"/>
</dbReference>
<dbReference type="FunFam" id="1.10.418.10:FF:000009">
    <property type="entry name" value="smoothelin isoform X2"/>
    <property type="match status" value="1"/>
</dbReference>
<feature type="compositionally biased region" description="Polar residues" evidence="5">
    <location>
        <begin position="200"/>
        <end position="212"/>
    </location>
</feature>
<evidence type="ECO:0000313" key="8">
    <source>
        <dbReference type="Proteomes" id="UP000579812"/>
    </source>
</evidence>
<keyword evidence="8" id="KW-1185">Reference proteome</keyword>
<dbReference type="Pfam" id="PF12510">
    <property type="entry name" value="Smoothelin"/>
    <property type="match status" value="3"/>
</dbReference>
<dbReference type="SMART" id="SM00033">
    <property type="entry name" value="CH"/>
    <property type="match status" value="1"/>
</dbReference>
<evidence type="ECO:0000313" key="7">
    <source>
        <dbReference type="EMBL" id="KAF4113727.1"/>
    </source>
</evidence>